<dbReference type="SUPFAM" id="SSF52166">
    <property type="entry name" value="Ribosomal protein L4"/>
    <property type="match status" value="1"/>
</dbReference>
<keyword evidence="7" id="KW-1185">Reference proteome</keyword>
<keyword evidence="3" id="KW-0687">Ribonucleoprotein</keyword>
<dbReference type="Proteomes" id="UP000799750">
    <property type="component" value="Unassembled WGS sequence"/>
</dbReference>
<dbReference type="InterPro" id="IPR023574">
    <property type="entry name" value="Ribosomal_uL4_dom_sf"/>
</dbReference>
<dbReference type="GO" id="GO:0005840">
    <property type="term" value="C:ribosome"/>
    <property type="evidence" value="ECO:0007669"/>
    <property type="project" value="UniProtKB-KW"/>
</dbReference>
<gene>
    <name evidence="6" type="ORF">BU16DRAFT_532797</name>
</gene>
<dbReference type="AlphaFoldDB" id="A0A6A6RD99"/>
<dbReference type="OrthoDB" id="275876at2759"/>
<reference evidence="6" key="1">
    <citation type="journal article" date="2020" name="Stud. Mycol.">
        <title>101 Dothideomycetes genomes: a test case for predicting lifestyles and emergence of pathogens.</title>
        <authorList>
            <person name="Haridas S."/>
            <person name="Albert R."/>
            <person name="Binder M."/>
            <person name="Bloem J."/>
            <person name="Labutti K."/>
            <person name="Salamov A."/>
            <person name="Andreopoulos B."/>
            <person name="Baker S."/>
            <person name="Barry K."/>
            <person name="Bills G."/>
            <person name="Bluhm B."/>
            <person name="Cannon C."/>
            <person name="Castanera R."/>
            <person name="Culley D."/>
            <person name="Daum C."/>
            <person name="Ezra D."/>
            <person name="Gonzalez J."/>
            <person name="Henrissat B."/>
            <person name="Kuo A."/>
            <person name="Liang C."/>
            <person name="Lipzen A."/>
            <person name="Lutzoni F."/>
            <person name="Magnuson J."/>
            <person name="Mondo S."/>
            <person name="Nolan M."/>
            <person name="Ohm R."/>
            <person name="Pangilinan J."/>
            <person name="Park H.-J."/>
            <person name="Ramirez L."/>
            <person name="Alfaro M."/>
            <person name="Sun H."/>
            <person name="Tritt A."/>
            <person name="Yoshinaga Y."/>
            <person name="Zwiers L.-H."/>
            <person name="Turgeon B."/>
            <person name="Goodwin S."/>
            <person name="Spatafora J."/>
            <person name="Crous P."/>
            <person name="Grigoriev I."/>
        </authorList>
    </citation>
    <scope>NUCLEOTIDE SEQUENCE</scope>
    <source>
        <strain evidence="6">CBS 269.34</strain>
    </source>
</reference>
<dbReference type="GO" id="GO:0003735">
    <property type="term" value="F:structural constituent of ribosome"/>
    <property type="evidence" value="ECO:0007669"/>
    <property type="project" value="InterPro"/>
</dbReference>
<accession>A0A6A6RD99</accession>
<dbReference type="GO" id="GO:1990904">
    <property type="term" value="C:ribonucleoprotein complex"/>
    <property type="evidence" value="ECO:0007669"/>
    <property type="project" value="UniProtKB-KW"/>
</dbReference>
<evidence type="ECO:0000256" key="2">
    <source>
        <dbReference type="ARBA" id="ARBA00022980"/>
    </source>
</evidence>
<evidence type="ECO:0000313" key="7">
    <source>
        <dbReference type="Proteomes" id="UP000799750"/>
    </source>
</evidence>
<dbReference type="PANTHER" id="PTHR10746">
    <property type="entry name" value="50S RIBOSOMAL PROTEIN L4"/>
    <property type="match status" value="1"/>
</dbReference>
<dbReference type="NCBIfam" id="TIGR03953">
    <property type="entry name" value="rplD_bact"/>
    <property type="match status" value="1"/>
</dbReference>
<proteinExistence type="inferred from homology"/>
<dbReference type="EMBL" id="MU004181">
    <property type="protein sequence ID" value="KAF2502444.1"/>
    <property type="molecule type" value="Genomic_DNA"/>
</dbReference>
<evidence type="ECO:0000256" key="5">
    <source>
        <dbReference type="SAM" id="MobiDB-lite"/>
    </source>
</evidence>
<protein>
    <recommendedName>
        <fullName evidence="4">Large ribosomal subunit protein uL4m</fullName>
    </recommendedName>
</protein>
<evidence type="ECO:0000256" key="4">
    <source>
        <dbReference type="ARBA" id="ARBA00040565"/>
    </source>
</evidence>
<organism evidence="6 7">
    <name type="scientific">Lophium mytilinum</name>
    <dbReference type="NCBI Taxonomy" id="390894"/>
    <lineage>
        <taxon>Eukaryota</taxon>
        <taxon>Fungi</taxon>
        <taxon>Dikarya</taxon>
        <taxon>Ascomycota</taxon>
        <taxon>Pezizomycotina</taxon>
        <taxon>Dothideomycetes</taxon>
        <taxon>Pleosporomycetidae</taxon>
        <taxon>Mytilinidiales</taxon>
        <taxon>Mytilinidiaceae</taxon>
        <taxon>Lophium</taxon>
    </lineage>
</organism>
<evidence type="ECO:0000256" key="1">
    <source>
        <dbReference type="ARBA" id="ARBA00010528"/>
    </source>
</evidence>
<evidence type="ECO:0000256" key="3">
    <source>
        <dbReference type="ARBA" id="ARBA00023274"/>
    </source>
</evidence>
<dbReference type="InterPro" id="IPR013005">
    <property type="entry name" value="Ribosomal_uL4-like"/>
</dbReference>
<dbReference type="FunFam" id="3.40.1370.10:FF:000016">
    <property type="entry name" value="60S ribosomal protein L4, mitochondrial"/>
    <property type="match status" value="1"/>
</dbReference>
<name>A0A6A6RD99_9PEZI</name>
<dbReference type="Gene3D" id="3.40.1370.10">
    <property type="match status" value="1"/>
</dbReference>
<dbReference type="Pfam" id="PF00573">
    <property type="entry name" value="Ribosomal_L4"/>
    <property type="match status" value="1"/>
</dbReference>
<feature type="region of interest" description="Disordered" evidence="5">
    <location>
        <begin position="134"/>
        <end position="159"/>
    </location>
</feature>
<dbReference type="GO" id="GO:0006412">
    <property type="term" value="P:translation"/>
    <property type="evidence" value="ECO:0007669"/>
    <property type="project" value="InterPro"/>
</dbReference>
<evidence type="ECO:0000313" key="6">
    <source>
        <dbReference type="EMBL" id="KAF2502444.1"/>
    </source>
</evidence>
<dbReference type="PANTHER" id="PTHR10746:SF6">
    <property type="entry name" value="LARGE RIBOSOMAL SUBUNIT PROTEIN UL4M"/>
    <property type="match status" value="1"/>
</dbReference>
<dbReference type="InterPro" id="IPR002136">
    <property type="entry name" value="Ribosomal_uL4"/>
</dbReference>
<feature type="region of interest" description="Disordered" evidence="5">
    <location>
        <begin position="24"/>
        <end position="49"/>
    </location>
</feature>
<sequence length="310" mass="34751">MAARHVSNPLRGIISQLSRTSVAQEGLANTRSPNLTRSITTQSTVSSPEATQLYPSAEITSSPEHINVSTNPSPAPIGPQAVTATIFSFPALEPLRFEYYPANYLYLPTRRDILHRAIVYEGDMTRLGTASTKWREEVHGSTRKVRPQKGSGKARLGDKKSPMLRGGGVAFGPKPRDFSTKLPRKVYDLAWRTALSYRYRKGELIIVDESLEMEDYSTGYAREVFEAHQWGRPHGRSLLVTEGARHERQNLFRALDGMGEEGRALPWEDVDVKDLLEMGRIVVERGALARILEAHQTDLTKTKRLVNKLE</sequence>
<keyword evidence="2 6" id="KW-0689">Ribosomal protein</keyword>
<comment type="similarity">
    <text evidence="1">Belongs to the universal ribosomal protein uL4 family.</text>
</comment>